<dbReference type="Proteomes" id="UP001596406">
    <property type="component" value="Unassembled WGS sequence"/>
</dbReference>
<gene>
    <name evidence="3" type="ORF">ACFQHK_14855</name>
</gene>
<keyword evidence="1" id="KW-1133">Transmembrane helix</keyword>
<feature type="transmembrane region" description="Helical" evidence="1">
    <location>
        <begin position="104"/>
        <end position="125"/>
    </location>
</feature>
<comment type="caution">
    <text evidence="3">The sequence shown here is derived from an EMBL/GenBank/DDBJ whole genome shotgun (WGS) entry which is preliminary data.</text>
</comment>
<feature type="transmembrane region" description="Helical" evidence="1">
    <location>
        <begin position="145"/>
        <end position="165"/>
    </location>
</feature>
<keyword evidence="1" id="KW-0472">Membrane</keyword>
<evidence type="ECO:0000313" key="3">
    <source>
        <dbReference type="EMBL" id="MFC6837772.1"/>
    </source>
</evidence>
<keyword evidence="1" id="KW-0812">Transmembrane</keyword>
<evidence type="ECO:0000259" key="2">
    <source>
        <dbReference type="Pfam" id="PF26243"/>
    </source>
</evidence>
<organism evidence="3 4">
    <name type="scientific">Halomarina ordinaria</name>
    <dbReference type="NCBI Taxonomy" id="3033939"/>
    <lineage>
        <taxon>Archaea</taxon>
        <taxon>Methanobacteriati</taxon>
        <taxon>Methanobacteriota</taxon>
        <taxon>Stenosarchaea group</taxon>
        <taxon>Halobacteria</taxon>
        <taxon>Halobacteriales</taxon>
        <taxon>Natronomonadaceae</taxon>
        <taxon>Halomarina</taxon>
    </lineage>
</organism>
<dbReference type="EMBL" id="JBHSXM010000001">
    <property type="protein sequence ID" value="MFC6837772.1"/>
    <property type="molecule type" value="Genomic_DNA"/>
</dbReference>
<proteinExistence type="predicted"/>
<name>A0ABD5UB41_9EURY</name>
<keyword evidence="4" id="KW-1185">Reference proteome</keyword>
<reference evidence="3 4" key="1">
    <citation type="journal article" date="2019" name="Int. J. Syst. Evol. Microbiol.">
        <title>The Global Catalogue of Microorganisms (GCM) 10K type strain sequencing project: providing services to taxonomists for standard genome sequencing and annotation.</title>
        <authorList>
            <consortium name="The Broad Institute Genomics Platform"/>
            <consortium name="The Broad Institute Genome Sequencing Center for Infectious Disease"/>
            <person name="Wu L."/>
            <person name="Ma J."/>
        </authorList>
    </citation>
    <scope>NUCLEOTIDE SEQUENCE [LARGE SCALE GENOMIC DNA]</scope>
    <source>
        <strain evidence="3 4">PSRA2</strain>
    </source>
</reference>
<feature type="transmembrane region" description="Helical" evidence="1">
    <location>
        <begin position="31"/>
        <end position="56"/>
    </location>
</feature>
<evidence type="ECO:0000256" key="1">
    <source>
        <dbReference type="SAM" id="Phobius"/>
    </source>
</evidence>
<protein>
    <recommendedName>
        <fullName evidence="2">DUF8056 domain-containing protein</fullName>
    </recommendedName>
</protein>
<sequence length="170" mass="18362">MSESVEDRSYSGLFGAFPYAFRSSRSRLFRLYVFVGGFLAFAVGALFSLALVVLLGGTSGAGAGTFTFVRSLFIVVGLFAVAPLVAPVLFVARHHRHGTDDVRYDRWFALSGFLFICSLYLGAVITTPPDQQAANAGVLADVLYALPRPLGVVPPLAVATGMYLLHRRLR</sequence>
<dbReference type="Pfam" id="PF26243">
    <property type="entry name" value="DUF8056"/>
    <property type="match status" value="1"/>
</dbReference>
<evidence type="ECO:0000313" key="4">
    <source>
        <dbReference type="Proteomes" id="UP001596406"/>
    </source>
</evidence>
<feature type="transmembrane region" description="Helical" evidence="1">
    <location>
        <begin position="68"/>
        <end position="92"/>
    </location>
</feature>
<feature type="domain" description="DUF8056" evidence="2">
    <location>
        <begin position="7"/>
        <end position="170"/>
    </location>
</feature>
<dbReference type="AlphaFoldDB" id="A0ABD5UB41"/>
<dbReference type="InterPro" id="IPR058369">
    <property type="entry name" value="DUF8056"/>
</dbReference>
<accession>A0ABD5UB41</accession>
<dbReference type="RefSeq" id="WP_304449434.1">
    <property type="nucleotide sequence ID" value="NZ_JARRAH010000001.1"/>
</dbReference>